<protein>
    <submittedName>
        <fullName evidence="2">Uncharacterized protein LOC115747100 isoform X1</fullName>
    </submittedName>
</protein>
<accession>A0A8B8PXL7</accession>
<gene>
    <name evidence="2" type="primary">LOC115747100</name>
</gene>
<reference evidence="2" key="2">
    <citation type="submission" date="2025-08" db="UniProtKB">
        <authorList>
            <consortium name="RefSeq"/>
        </authorList>
    </citation>
    <scope>IDENTIFICATION</scope>
    <source>
        <tissue evidence="2">Leaf</tissue>
    </source>
</reference>
<dbReference type="AlphaFoldDB" id="A0A8B8PXL7"/>
<name>A0A8B8PXL7_9MYRT</name>
<dbReference type="RefSeq" id="XP_030539018.1">
    <property type="nucleotide sequence ID" value="XM_030683158.2"/>
</dbReference>
<dbReference type="KEGG" id="rarg:115747100"/>
<dbReference type="Proteomes" id="UP000827889">
    <property type="component" value="Chromosome 1"/>
</dbReference>
<evidence type="ECO:0000313" key="2">
    <source>
        <dbReference type="RefSeq" id="XP_030539018.1"/>
    </source>
</evidence>
<dbReference type="InterPro" id="IPR043459">
    <property type="entry name" value="NFD6/NOXY2-like"/>
</dbReference>
<reference evidence="1" key="1">
    <citation type="submission" date="2025-05" db="UniProtKB">
        <authorList>
            <consortium name="RefSeq"/>
        </authorList>
    </citation>
    <scope>NUCLEOTIDE SEQUENCE [LARGE SCALE GENOMIC DNA]</scope>
</reference>
<proteinExistence type="predicted"/>
<organism evidence="1 2">
    <name type="scientific">Rhodamnia argentea</name>
    <dbReference type="NCBI Taxonomy" id="178133"/>
    <lineage>
        <taxon>Eukaryota</taxon>
        <taxon>Viridiplantae</taxon>
        <taxon>Streptophyta</taxon>
        <taxon>Embryophyta</taxon>
        <taxon>Tracheophyta</taxon>
        <taxon>Spermatophyta</taxon>
        <taxon>Magnoliopsida</taxon>
        <taxon>eudicotyledons</taxon>
        <taxon>Gunneridae</taxon>
        <taxon>Pentapetalae</taxon>
        <taxon>rosids</taxon>
        <taxon>malvids</taxon>
        <taxon>Myrtales</taxon>
        <taxon>Myrtaceae</taxon>
        <taxon>Myrtoideae</taxon>
        <taxon>Myrteae</taxon>
        <taxon>Australasian group</taxon>
        <taxon>Rhodamnia</taxon>
    </lineage>
</organism>
<dbReference type="PANTHER" id="PTHR33156:SF82">
    <property type="match status" value="1"/>
</dbReference>
<dbReference type="GeneID" id="115747100"/>
<sequence length="122" mass="13472">MAARYGSLSRSLIQTARSSTLRSSSSSLHRVRPSQIPTLQSRRPLFTISRNLGQLGCIQSLMPLHSTLASSRLTSHMSLEARAYCELSQVAKCLLRASLEGKLADWIPYMDACEMKLCRAGT</sequence>
<dbReference type="PANTHER" id="PTHR33156">
    <property type="entry name" value="OS02G0230000 PROTEIN"/>
    <property type="match status" value="1"/>
</dbReference>
<keyword evidence="1" id="KW-1185">Reference proteome</keyword>
<dbReference type="OrthoDB" id="1929591at2759"/>
<evidence type="ECO:0000313" key="1">
    <source>
        <dbReference type="Proteomes" id="UP000827889"/>
    </source>
</evidence>